<accession>A0A9D2ILK9</accession>
<dbReference type="SUPFAM" id="SSF102405">
    <property type="entry name" value="MCP/YpsA-like"/>
    <property type="match status" value="1"/>
</dbReference>
<dbReference type="PANTHER" id="PTHR38440">
    <property type="entry name" value="UPF0398 PROTEIN YPSA"/>
    <property type="match status" value="1"/>
</dbReference>
<dbReference type="Gene3D" id="3.40.50.450">
    <property type="match status" value="1"/>
</dbReference>
<evidence type="ECO:0000313" key="2">
    <source>
        <dbReference type="Proteomes" id="UP000824014"/>
    </source>
</evidence>
<gene>
    <name evidence="1" type="ORF">H9816_01980</name>
</gene>
<comment type="caution">
    <text evidence="1">The sequence shown here is derived from an EMBL/GenBank/DDBJ whole genome shotgun (WGS) entry which is preliminary data.</text>
</comment>
<reference evidence="1" key="2">
    <citation type="submission" date="2021-04" db="EMBL/GenBank/DDBJ databases">
        <authorList>
            <person name="Gilroy R."/>
        </authorList>
    </citation>
    <scope>NUCLEOTIDE SEQUENCE</scope>
    <source>
        <strain evidence="1">ChiHjej11B10-19426</strain>
    </source>
</reference>
<dbReference type="InterPro" id="IPR010697">
    <property type="entry name" value="YspA"/>
</dbReference>
<protein>
    <submittedName>
        <fullName evidence="1">DUF1273 domain-containing protein</fullName>
    </submittedName>
</protein>
<dbReference type="Pfam" id="PF06908">
    <property type="entry name" value="YpsA"/>
    <property type="match status" value="1"/>
</dbReference>
<evidence type="ECO:0000313" key="1">
    <source>
        <dbReference type="EMBL" id="HIZ14672.1"/>
    </source>
</evidence>
<sequence length="205" mass="22413">MATGRSDWHGALPAGYCTPEEAAERLAPRSACVAFTGYRPEKFRTVWPDGEAERRLAGLLRPAITTLYDEGRRRFLCGMADGFDLWAAAEVLALRDTGRCPEAEVVAVVPFAGHDGRCGAWFRSLYAAVWGRASLRVLIAPAYLPEVFHRRNDFLVDHAAVVLCFHTGLRGGTAYTVARARRTGVPVLNLAAPALSPEGAQKRLF</sequence>
<dbReference type="Proteomes" id="UP000824014">
    <property type="component" value="Unassembled WGS sequence"/>
</dbReference>
<proteinExistence type="predicted"/>
<organism evidence="1 2">
    <name type="scientific">Candidatus Tidjanibacter faecipullorum</name>
    <dbReference type="NCBI Taxonomy" id="2838766"/>
    <lineage>
        <taxon>Bacteria</taxon>
        <taxon>Pseudomonadati</taxon>
        <taxon>Bacteroidota</taxon>
        <taxon>Bacteroidia</taxon>
        <taxon>Bacteroidales</taxon>
        <taxon>Rikenellaceae</taxon>
        <taxon>Tidjanibacter</taxon>
    </lineage>
</organism>
<dbReference type="AlphaFoldDB" id="A0A9D2ILK9"/>
<name>A0A9D2ILK9_9BACT</name>
<dbReference type="PANTHER" id="PTHR38440:SF1">
    <property type="entry name" value="UPF0398 PROTEIN SPR0331"/>
    <property type="match status" value="1"/>
</dbReference>
<dbReference type="EMBL" id="DXCC01000005">
    <property type="protein sequence ID" value="HIZ14672.1"/>
    <property type="molecule type" value="Genomic_DNA"/>
</dbReference>
<reference evidence="1" key="1">
    <citation type="journal article" date="2021" name="PeerJ">
        <title>Extensive microbial diversity within the chicken gut microbiome revealed by metagenomics and culture.</title>
        <authorList>
            <person name="Gilroy R."/>
            <person name="Ravi A."/>
            <person name="Getino M."/>
            <person name="Pursley I."/>
            <person name="Horton D.L."/>
            <person name="Alikhan N.F."/>
            <person name="Baker D."/>
            <person name="Gharbi K."/>
            <person name="Hall N."/>
            <person name="Watson M."/>
            <person name="Adriaenssens E.M."/>
            <person name="Foster-Nyarko E."/>
            <person name="Jarju S."/>
            <person name="Secka A."/>
            <person name="Antonio M."/>
            <person name="Oren A."/>
            <person name="Chaudhuri R.R."/>
            <person name="La Ragione R."/>
            <person name="Hildebrand F."/>
            <person name="Pallen M.J."/>
        </authorList>
    </citation>
    <scope>NUCLEOTIDE SEQUENCE</scope>
    <source>
        <strain evidence="1">ChiHjej11B10-19426</strain>
    </source>
</reference>